<evidence type="ECO:0000313" key="2">
    <source>
        <dbReference type="Proteomes" id="UP000031599"/>
    </source>
</evidence>
<reference evidence="1 2" key="1">
    <citation type="submission" date="2014-12" db="EMBL/GenBank/DDBJ databases">
        <title>Genome assembly of Enhygromyxa salina DSM 15201.</title>
        <authorList>
            <person name="Sharma G."/>
            <person name="Subramanian S."/>
        </authorList>
    </citation>
    <scope>NUCLEOTIDE SEQUENCE [LARGE SCALE GENOMIC DNA]</scope>
    <source>
        <strain evidence="1 2">DSM 15201</strain>
    </source>
</reference>
<sequence length="195" mass="21411">MTFTGSIIQLYPHNGWPTVEGFDFSFVNSLADATLAATDWWGIGIECVSQVLIEGLGRTDAAEVYFNVFTGPDGQWTISYNELFRAFNLRLQLAEAAQNLTSMQLRLCEAGGFGISIYDEENHSRAPVPTLRNAEVAVKRIANDPKRGYLSVVVSSKLMSYERACSLAGPRAEEVKLSIAGYVLFPFFAPTVGRG</sequence>
<comment type="caution">
    <text evidence="1">The sequence shown here is derived from an EMBL/GenBank/DDBJ whole genome shotgun (WGS) entry which is preliminary data.</text>
</comment>
<protein>
    <submittedName>
        <fullName evidence="1">Uncharacterized protein</fullName>
    </submittedName>
</protein>
<name>A0A0C1ZP91_9BACT</name>
<dbReference type="Proteomes" id="UP000031599">
    <property type="component" value="Unassembled WGS sequence"/>
</dbReference>
<dbReference type="AlphaFoldDB" id="A0A0C1ZP91"/>
<gene>
    <name evidence="1" type="ORF">DB30_02695</name>
</gene>
<dbReference type="EMBL" id="JMCC02000002">
    <property type="protein sequence ID" value="KIG19414.1"/>
    <property type="molecule type" value="Genomic_DNA"/>
</dbReference>
<accession>A0A0C1ZP91</accession>
<evidence type="ECO:0000313" key="1">
    <source>
        <dbReference type="EMBL" id="KIG19414.1"/>
    </source>
</evidence>
<proteinExistence type="predicted"/>
<organism evidence="1 2">
    <name type="scientific">Enhygromyxa salina</name>
    <dbReference type="NCBI Taxonomy" id="215803"/>
    <lineage>
        <taxon>Bacteria</taxon>
        <taxon>Pseudomonadati</taxon>
        <taxon>Myxococcota</taxon>
        <taxon>Polyangia</taxon>
        <taxon>Nannocystales</taxon>
        <taxon>Nannocystaceae</taxon>
        <taxon>Enhygromyxa</taxon>
    </lineage>
</organism>